<reference evidence="1" key="1">
    <citation type="journal article" date="2019" name="bioRxiv">
        <title>The Genome of the Zebra Mussel, Dreissena polymorpha: A Resource for Invasive Species Research.</title>
        <authorList>
            <person name="McCartney M.A."/>
            <person name="Auch B."/>
            <person name="Kono T."/>
            <person name="Mallez S."/>
            <person name="Zhang Y."/>
            <person name="Obille A."/>
            <person name="Becker A."/>
            <person name="Abrahante J.E."/>
            <person name="Garbe J."/>
            <person name="Badalamenti J.P."/>
            <person name="Herman A."/>
            <person name="Mangelson H."/>
            <person name="Liachko I."/>
            <person name="Sullivan S."/>
            <person name="Sone E.D."/>
            <person name="Koren S."/>
            <person name="Silverstein K.A.T."/>
            <person name="Beckman K.B."/>
            <person name="Gohl D.M."/>
        </authorList>
    </citation>
    <scope>NUCLEOTIDE SEQUENCE</scope>
    <source>
        <strain evidence="1">Duluth1</strain>
        <tissue evidence="1">Whole animal</tissue>
    </source>
</reference>
<dbReference type="Gene3D" id="3.40.605.10">
    <property type="entry name" value="Aldehyde Dehydrogenase, Chain A, domain 1"/>
    <property type="match status" value="1"/>
</dbReference>
<dbReference type="InterPro" id="IPR016162">
    <property type="entry name" value="Ald_DH_N"/>
</dbReference>
<dbReference type="SUPFAM" id="SSF53720">
    <property type="entry name" value="ALDH-like"/>
    <property type="match status" value="1"/>
</dbReference>
<dbReference type="Proteomes" id="UP000828390">
    <property type="component" value="Unassembled WGS sequence"/>
</dbReference>
<evidence type="ECO:0000313" key="1">
    <source>
        <dbReference type="EMBL" id="KAH3727433.1"/>
    </source>
</evidence>
<evidence type="ECO:0000313" key="2">
    <source>
        <dbReference type="Proteomes" id="UP000828390"/>
    </source>
</evidence>
<keyword evidence="2" id="KW-1185">Reference proteome</keyword>
<proteinExistence type="predicted"/>
<protein>
    <submittedName>
        <fullName evidence="1">Uncharacterized protein</fullName>
    </submittedName>
</protein>
<dbReference type="GO" id="GO:0016491">
    <property type="term" value="F:oxidoreductase activity"/>
    <property type="evidence" value="ECO:0007669"/>
    <property type="project" value="InterPro"/>
</dbReference>
<organism evidence="1 2">
    <name type="scientific">Dreissena polymorpha</name>
    <name type="common">Zebra mussel</name>
    <name type="synonym">Mytilus polymorpha</name>
    <dbReference type="NCBI Taxonomy" id="45954"/>
    <lineage>
        <taxon>Eukaryota</taxon>
        <taxon>Metazoa</taxon>
        <taxon>Spiralia</taxon>
        <taxon>Lophotrochozoa</taxon>
        <taxon>Mollusca</taxon>
        <taxon>Bivalvia</taxon>
        <taxon>Autobranchia</taxon>
        <taxon>Heteroconchia</taxon>
        <taxon>Euheterodonta</taxon>
        <taxon>Imparidentia</taxon>
        <taxon>Neoheterodontei</taxon>
        <taxon>Myida</taxon>
        <taxon>Dreissenoidea</taxon>
        <taxon>Dreissenidae</taxon>
        <taxon>Dreissena</taxon>
    </lineage>
</organism>
<dbReference type="AlphaFoldDB" id="A0A9D4CN73"/>
<comment type="caution">
    <text evidence="1">The sequence shown here is derived from an EMBL/GenBank/DDBJ whole genome shotgun (WGS) entry which is preliminary data.</text>
</comment>
<sequence>MYYGGAQKRPDAEYARPVINPDGKVIGHVGEGNRKDMRNAVEAAHAASPGYGVVQM</sequence>
<name>A0A9D4CN73_DREPO</name>
<gene>
    <name evidence="1" type="ORF">DPMN_053368</name>
</gene>
<dbReference type="InterPro" id="IPR016161">
    <property type="entry name" value="Ald_DH/histidinol_DH"/>
</dbReference>
<reference evidence="1" key="2">
    <citation type="submission" date="2020-11" db="EMBL/GenBank/DDBJ databases">
        <authorList>
            <person name="McCartney M.A."/>
            <person name="Auch B."/>
            <person name="Kono T."/>
            <person name="Mallez S."/>
            <person name="Becker A."/>
            <person name="Gohl D.M."/>
            <person name="Silverstein K.A.T."/>
            <person name="Koren S."/>
            <person name="Bechman K.B."/>
            <person name="Herman A."/>
            <person name="Abrahante J.E."/>
            <person name="Garbe J."/>
        </authorList>
    </citation>
    <scope>NUCLEOTIDE SEQUENCE</scope>
    <source>
        <strain evidence="1">Duluth1</strain>
        <tissue evidence="1">Whole animal</tissue>
    </source>
</reference>
<dbReference type="EMBL" id="JAIWYP010000012">
    <property type="protein sequence ID" value="KAH3727433.1"/>
    <property type="molecule type" value="Genomic_DNA"/>
</dbReference>
<accession>A0A9D4CN73</accession>